<proteinExistence type="predicted"/>
<dbReference type="Gene3D" id="1.10.20.10">
    <property type="entry name" value="Histone, subunit A"/>
    <property type="match status" value="1"/>
</dbReference>
<dbReference type="OMA" id="AKCDPEH"/>
<keyword evidence="5" id="KW-1185">Reference proteome</keyword>
<dbReference type="Proteomes" id="UP000000267">
    <property type="component" value="Unassembled WGS sequence"/>
</dbReference>
<dbReference type="AlphaFoldDB" id="A7TQM7"/>
<keyword evidence="2" id="KW-0539">Nucleus</keyword>
<evidence type="ECO:0000313" key="5">
    <source>
        <dbReference type="Proteomes" id="UP000000267"/>
    </source>
</evidence>
<dbReference type="KEGG" id="vpo:Kpol_1027p23"/>
<dbReference type="PhylomeDB" id="A7TQM7"/>
<dbReference type="PANTHER" id="PTHR10252">
    <property type="entry name" value="HISTONE-LIKE TRANSCRIPTION FACTOR CCAAT-RELATED"/>
    <property type="match status" value="1"/>
</dbReference>
<reference evidence="4 5" key="1">
    <citation type="journal article" date="2007" name="Proc. Natl. Acad. Sci. U.S.A.">
        <title>Independent sorting-out of thousands of duplicated gene pairs in two yeast species descended from a whole-genome duplication.</title>
        <authorList>
            <person name="Scannell D.R."/>
            <person name="Frank A.C."/>
            <person name="Conant G.C."/>
            <person name="Byrne K.P."/>
            <person name="Woolfit M."/>
            <person name="Wolfe K.H."/>
        </authorList>
    </citation>
    <scope>NUCLEOTIDE SEQUENCE [LARGE SCALE GENOMIC DNA]</scope>
    <source>
        <strain evidence="5">ATCC 22028 / DSM 70294 / BCRC 21397 / CBS 2163 / NBRC 10782 / NRRL Y-8283 / UCD 57-17</strain>
    </source>
</reference>
<feature type="compositionally biased region" description="Basic and acidic residues" evidence="3">
    <location>
        <begin position="196"/>
        <end position="224"/>
    </location>
</feature>
<evidence type="ECO:0000256" key="2">
    <source>
        <dbReference type="ARBA" id="ARBA00023242"/>
    </source>
</evidence>
<protein>
    <recommendedName>
        <fullName evidence="6">Transcription factor CBF/NF-Y/archaeal histone domain-containing protein</fullName>
    </recommendedName>
</protein>
<feature type="region of interest" description="Disordered" evidence="3">
    <location>
        <begin position="142"/>
        <end position="240"/>
    </location>
</feature>
<evidence type="ECO:0000256" key="3">
    <source>
        <dbReference type="SAM" id="MobiDB-lite"/>
    </source>
</evidence>
<accession>A7TQM7</accession>
<dbReference type="InterPro" id="IPR050568">
    <property type="entry name" value="Transcr_DNA_Rep_Reg"/>
</dbReference>
<dbReference type="RefSeq" id="XP_001643306.1">
    <property type="nucleotide sequence ID" value="XM_001643256.1"/>
</dbReference>
<sequence length="240" mass="27408">MTDSMEVDNNNTVEKSIEDLKVQEEIKLKSPHLPLSKVKKIAKCDPEHVITSNAAFVATSFATEIFIKNLTEETLVLSQLNQTNSTKQVKRLTYEDLAKCVARNEKFQFLADVLPMTKNLKNLVKENKVRYTNALPVDINQTTLPFTSANGSANSRNSDEEEEDDDDEEEEEEEEDDEVNDDDDEDDVDEVEDQQAIEKEQKLQEDLKEVEQLNHVDDIDKPEIDNNVEDINIDSDNSDE</sequence>
<dbReference type="EMBL" id="DS480460">
    <property type="protein sequence ID" value="EDO15448.1"/>
    <property type="molecule type" value="Genomic_DNA"/>
</dbReference>
<name>A7TQM7_VANPO</name>
<dbReference type="eggNOG" id="KOG1658">
    <property type="taxonomic scope" value="Eukaryota"/>
</dbReference>
<dbReference type="GeneID" id="5543514"/>
<dbReference type="GO" id="GO:0006261">
    <property type="term" value="P:DNA-templated DNA replication"/>
    <property type="evidence" value="ECO:0007669"/>
    <property type="project" value="TreeGrafter"/>
</dbReference>
<dbReference type="SUPFAM" id="SSF47113">
    <property type="entry name" value="Histone-fold"/>
    <property type="match status" value="1"/>
</dbReference>
<feature type="compositionally biased region" description="Polar residues" evidence="3">
    <location>
        <begin position="142"/>
        <end position="156"/>
    </location>
</feature>
<dbReference type="GO" id="GO:0046982">
    <property type="term" value="F:protein heterodimerization activity"/>
    <property type="evidence" value="ECO:0007669"/>
    <property type="project" value="InterPro"/>
</dbReference>
<gene>
    <name evidence="4" type="ORF">Kpol_1027p23</name>
</gene>
<dbReference type="STRING" id="436907.A7TQM7"/>
<dbReference type="GO" id="GO:0008623">
    <property type="term" value="C:CHRAC"/>
    <property type="evidence" value="ECO:0007669"/>
    <property type="project" value="TreeGrafter"/>
</dbReference>
<evidence type="ECO:0000313" key="4">
    <source>
        <dbReference type="EMBL" id="EDO15448.1"/>
    </source>
</evidence>
<evidence type="ECO:0000256" key="1">
    <source>
        <dbReference type="ARBA" id="ARBA00004123"/>
    </source>
</evidence>
<comment type="subcellular location">
    <subcellularLocation>
        <location evidence="1">Nucleus</location>
    </subcellularLocation>
</comment>
<dbReference type="InterPro" id="IPR009072">
    <property type="entry name" value="Histone-fold"/>
</dbReference>
<feature type="compositionally biased region" description="Acidic residues" evidence="3">
    <location>
        <begin position="226"/>
        <end position="240"/>
    </location>
</feature>
<dbReference type="PANTHER" id="PTHR10252:SF54">
    <property type="entry name" value="CHROMATIN ACCESSIBILITY COMPLEX PROTEIN 1"/>
    <property type="match status" value="1"/>
</dbReference>
<dbReference type="InParanoid" id="A7TQM7"/>
<feature type="compositionally biased region" description="Acidic residues" evidence="3">
    <location>
        <begin position="159"/>
        <end position="195"/>
    </location>
</feature>
<organism evidence="5">
    <name type="scientific">Vanderwaltozyma polyspora (strain ATCC 22028 / DSM 70294 / BCRC 21397 / CBS 2163 / NBRC 10782 / NRRL Y-8283 / UCD 57-17)</name>
    <name type="common">Kluyveromyces polysporus</name>
    <dbReference type="NCBI Taxonomy" id="436907"/>
    <lineage>
        <taxon>Eukaryota</taxon>
        <taxon>Fungi</taxon>
        <taxon>Dikarya</taxon>
        <taxon>Ascomycota</taxon>
        <taxon>Saccharomycotina</taxon>
        <taxon>Saccharomycetes</taxon>
        <taxon>Saccharomycetales</taxon>
        <taxon>Saccharomycetaceae</taxon>
        <taxon>Vanderwaltozyma</taxon>
    </lineage>
</organism>
<dbReference type="OrthoDB" id="636685at2759"/>
<dbReference type="HOGENOM" id="CLU_086758_0_0_1"/>
<evidence type="ECO:0008006" key="6">
    <source>
        <dbReference type="Google" id="ProtNLM"/>
    </source>
</evidence>
<dbReference type="CDD" id="cd22929">
    <property type="entry name" value="HFD_POLE4-like"/>
    <property type="match status" value="1"/>
</dbReference>